<feature type="non-terminal residue" evidence="1">
    <location>
        <position position="75"/>
    </location>
</feature>
<protein>
    <submittedName>
        <fullName evidence="1">Uncharacterized protein</fullName>
    </submittedName>
</protein>
<dbReference type="GeneID" id="63826968"/>
<evidence type="ECO:0000313" key="2">
    <source>
        <dbReference type="Proteomes" id="UP000076871"/>
    </source>
</evidence>
<dbReference type="InParanoid" id="A0A165BUQ7"/>
<dbReference type="RefSeq" id="XP_040759431.1">
    <property type="nucleotide sequence ID" value="XM_040909939.1"/>
</dbReference>
<accession>A0A165BUQ7</accession>
<gene>
    <name evidence="1" type="ORF">LAESUDRAFT_730965</name>
</gene>
<dbReference type="EMBL" id="KV427661">
    <property type="protein sequence ID" value="KZT01691.1"/>
    <property type="molecule type" value="Genomic_DNA"/>
</dbReference>
<proteinExistence type="predicted"/>
<reference evidence="1 2" key="1">
    <citation type="journal article" date="2016" name="Mol. Biol. Evol.">
        <title>Comparative Genomics of Early-Diverging Mushroom-Forming Fungi Provides Insights into the Origins of Lignocellulose Decay Capabilities.</title>
        <authorList>
            <person name="Nagy L.G."/>
            <person name="Riley R."/>
            <person name="Tritt A."/>
            <person name="Adam C."/>
            <person name="Daum C."/>
            <person name="Floudas D."/>
            <person name="Sun H."/>
            <person name="Yadav J.S."/>
            <person name="Pangilinan J."/>
            <person name="Larsson K.H."/>
            <person name="Matsuura K."/>
            <person name="Barry K."/>
            <person name="Labutti K."/>
            <person name="Kuo R."/>
            <person name="Ohm R.A."/>
            <person name="Bhattacharya S.S."/>
            <person name="Shirouzu T."/>
            <person name="Yoshinaga Y."/>
            <person name="Martin F.M."/>
            <person name="Grigoriev I.V."/>
            <person name="Hibbett D.S."/>
        </authorList>
    </citation>
    <scope>NUCLEOTIDE SEQUENCE [LARGE SCALE GENOMIC DNA]</scope>
    <source>
        <strain evidence="1 2">93-53</strain>
    </source>
</reference>
<keyword evidence="2" id="KW-1185">Reference proteome</keyword>
<organism evidence="1 2">
    <name type="scientific">Laetiporus sulphureus 93-53</name>
    <dbReference type="NCBI Taxonomy" id="1314785"/>
    <lineage>
        <taxon>Eukaryota</taxon>
        <taxon>Fungi</taxon>
        <taxon>Dikarya</taxon>
        <taxon>Basidiomycota</taxon>
        <taxon>Agaricomycotina</taxon>
        <taxon>Agaricomycetes</taxon>
        <taxon>Polyporales</taxon>
        <taxon>Laetiporus</taxon>
    </lineage>
</organism>
<name>A0A165BUQ7_9APHY</name>
<evidence type="ECO:0000313" key="1">
    <source>
        <dbReference type="EMBL" id="KZT01691.1"/>
    </source>
</evidence>
<dbReference type="AlphaFoldDB" id="A0A165BUQ7"/>
<sequence length="75" mass="7840">MNGEFAQCMDDAYVLLNSTSSLDNLAATNSTDGIMHGQRLSACDCHGGGLARSHDILYITVQGLHSLAQGLTSAV</sequence>
<dbReference type="Proteomes" id="UP000076871">
    <property type="component" value="Unassembled WGS sequence"/>
</dbReference>